<dbReference type="GO" id="GO:0003677">
    <property type="term" value="F:DNA binding"/>
    <property type="evidence" value="ECO:0007669"/>
    <property type="project" value="UniProtKB-KW"/>
</dbReference>
<dbReference type="Pfam" id="PF01047">
    <property type="entry name" value="MarR"/>
    <property type="match status" value="1"/>
</dbReference>
<dbReference type="STRING" id="439292.Bsel_1488"/>
<dbReference type="InterPro" id="IPR036388">
    <property type="entry name" value="WH-like_DNA-bd_sf"/>
</dbReference>
<protein>
    <submittedName>
        <fullName evidence="5">Transcriptional regulator, MarR family</fullName>
    </submittedName>
</protein>
<dbReference type="Gene3D" id="1.10.10.10">
    <property type="entry name" value="Winged helix-like DNA-binding domain superfamily/Winged helix DNA-binding domain"/>
    <property type="match status" value="1"/>
</dbReference>
<dbReference type="RefSeq" id="WP_013172424.1">
    <property type="nucleotide sequence ID" value="NC_014219.1"/>
</dbReference>
<evidence type="ECO:0000256" key="3">
    <source>
        <dbReference type="ARBA" id="ARBA00023163"/>
    </source>
</evidence>
<evidence type="ECO:0000256" key="2">
    <source>
        <dbReference type="ARBA" id="ARBA00023125"/>
    </source>
</evidence>
<reference evidence="5" key="1">
    <citation type="submission" date="2009-10" db="EMBL/GenBank/DDBJ databases">
        <title>Complete sequence of Bacillus selenitireducens MLS10.</title>
        <authorList>
            <consortium name="US DOE Joint Genome Institute"/>
            <person name="Lucas S."/>
            <person name="Copeland A."/>
            <person name="Lapidus A."/>
            <person name="Glavina del Rio T."/>
            <person name="Dalin E."/>
            <person name="Tice H."/>
            <person name="Bruce D."/>
            <person name="Goodwin L."/>
            <person name="Pitluck S."/>
            <person name="Sims D."/>
            <person name="Brettin T."/>
            <person name="Detter J.C."/>
            <person name="Han C."/>
            <person name="Larimer F."/>
            <person name="Land M."/>
            <person name="Hauser L."/>
            <person name="Kyrpides N."/>
            <person name="Ovchinnikova G."/>
            <person name="Stolz J."/>
        </authorList>
    </citation>
    <scope>NUCLEOTIDE SEQUENCE [LARGE SCALE GENOMIC DNA]</scope>
    <source>
        <strain evidence="5">MLS10</strain>
    </source>
</reference>
<dbReference type="EMBL" id="CP001791">
    <property type="protein sequence ID" value="ADH99000.1"/>
    <property type="molecule type" value="Genomic_DNA"/>
</dbReference>
<dbReference type="KEGG" id="bse:Bsel_1488"/>
<dbReference type="OrthoDB" id="2355600at2"/>
<feature type="domain" description="HTH marR-type" evidence="4">
    <location>
        <begin position="1"/>
        <end position="137"/>
    </location>
</feature>
<organism evidence="5 6">
    <name type="scientific">Bacillus selenitireducens (strain ATCC 700615 / DSM 15326 / MLS10)</name>
    <dbReference type="NCBI Taxonomy" id="439292"/>
    <lineage>
        <taxon>Bacteria</taxon>
        <taxon>Bacillati</taxon>
        <taxon>Bacillota</taxon>
        <taxon>Bacilli</taxon>
        <taxon>Bacillales</taxon>
        <taxon>Bacillaceae</taxon>
        <taxon>Salisediminibacterium</taxon>
    </lineage>
</organism>
<dbReference type="eggNOG" id="COG1846">
    <property type="taxonomic scope" value="Bacteria"/>
</dbReference>
<dbReference type="SUPFAM" id="SSF46785">
    <property type="entry name" value="Winged helix' DNA-binding domain"/>
    <property type="match status" value="1"/>
</dbReference>
<keyword evidence="1" id="KW-0805">Transcription regulation</keyword>
<accession>D6XT64</accession>
<sequence>MKESIISSIEQRVFDIMLDFNNEFGCEMDQTLTSNQQLLLYLVTEKEVKQVKHLAAAMNISASAVSQMITKLEAQDIIIREIDPDNRRNTVLKTGEKGKQMMKEMEIKRTAIVAKYLKRLKTDDLEQLDAIMKRLYAIIQQEKRGNQS</sequence>
<proteinExistence type="predicted"/>
<dbReference type="InterPro" id="IPR036390">
    <property type="entry name" value="WH_DNA-bd_sf"/>
</dbReference>
<gene>
    <name evidence="5" type="ordered locus">Bsel_1488</name>
</gene>
<dbReference type="PANTHER" id="PTHR42756:SF1">
    <property type="entry name" value="TRANSCRIPTIONAL REPRESSOR OF EMRAB OPERON"/>
    <property type="match status" value="1"/>
</dbReference>
<dbReference type="PANTHER" id="PTHR42756">
    <property type="entry name" value="TRANSCRIPTIONAL REGULATOR, MARR"/>
    <property type="match status" value="1"/>
</dbReference>
<name>D6XT64_BACIE</name>
<dbReference type="AlphaFoldDB" id="D6XT64"/>
<dbReference type="PROSITE" id="PS50995">
    <property type="entry name" value="HTH_MARR_2"/>
    <property type="match status" value="1"/>
</dbReference>
<dbReference type="SMART" id="SM00347">
    <property type="entry name" value="HTH_MARR"/>
    <property type="match status" value="1"/>
</dbReference>
<evidence type="ECO:0000259" key="4">
    <source>
        <dbReference type="PROSITE" id="PS50995"/>
    </source>
</evidence>
<dbReference type="Proteomes" id="UP000000271">
    <property type="component" value="Chromosome"/>
</dbReference>
<evidence type="ECO:0000313" key="5">
    <source>
        <dbReference type="EMBL" id="ADH99000.1"/>
    </source>
</evidence>
<keyword evidence="6" id="KW-1185">Reference proteome</keyword>
<dbReference type="GO" id="GO:0003700">
    <property type="term" value="F:DNA-binding transcription factor activity"/>
    <property type="evidence" value="ECO:0007669"/>
    <property type="project" value="InterPro"/>
</dbReference>
<keyword evidence="2" id="KW-0238">DNA-binding</keyword>
<keyword evidence="3" id="KW-0804">Transcription</keyword>
<evidence type="ECO:0000256" key="1">
    <source>
        <dbReference type="ARBA" id="ARBA00023015"/>
    </source>
</evidence>
<evidence type="ECO:0000313" key="6">
    <source>
        <dbReference type="Proteomes" id="UP000000271"/>
    </source>
</evidence>
<dbReference type="InterPro" id="IPR000835">
    <property type="entry name" value="HTH_MarR-typ"/>
</dbReference>
<dbReference type="HOGENOM" id="CLU_083287_27_4_9"/>